<name>A0A4Y2G1Y0_ARAVE</name>
<evidence type="ECO:0000256" key="1">
    <source>
        <dbReference type="SAM" id="MobiDB-lite"/>
    </source>
</evidence>
<dbReference type="EMBL" id="BGPR01252902">
    <property type="protein sequence ID" value="GBM47730.1"/>
    <property type="molecule type" value="Genomic_DNA"/>
</dbReference>
<accession>A0A4Y2G1Y0</accession>
<evidence type="ECO:0000313" key="3">
    <source>
        <dbReference type="Proteomes" id="UP000499080"/>
    </source>
</evidence>
<feature type="compositionally biased region" description="Basic and acidic residues" evidence="1">
    <location>
        <begin position="105"/>
        <end position="114"/>
    </location>
</feature>
<proteinExistence type="predicted"/>
<comment type="caution">
    <text evidence="2">The sequence shown here is derived from an EMBL/GenBank/DDBJ whole genome shotgun (WGS) entry which is preliminary data.</text>
</comment>
<reference evidence="2 3" key="1">
    <citation type="journal article" date="2019" name="Sci. Rep.">
        <title>Orb-weaving spider Araneus ventricosus genome elucidates the spidroin gene catalogue.</title>
        <authorList>
            <person name="Kono N."/>
            <person name="Nakamura H."/>
            <person name="Ohtoshi R."/>
            <person name="Moran D.A.P."/>
            <person name="Shinohara A."/>
            <person name="Yoshida Y."/>
            <person name="Fujiwara M."/>
            <person name="Mori M."/>
            <person name="Tomita M."/>
            <person name="Arakawa K."/>
        </authorList>
    </citation>
    <scope>NUCLEOTIDE SEQUENCE [LARGE SCALE GENOMIC DNA]</scope>
</reference>
<sequence>MGFPSCDCDLTLKYANCLISELVTANVFYVFHSDMFLAQNLWLLEIARGFHFEMVAYIDKICCFDCDATLLRRNLKQYYLRQPENKPPKFLSISTAANQSFFKNGSEKRTNSEIDKDEEQSSSQNCPNFKRSKN</sequence>
<gene>
    <name evidence="2" type="ORF">AVEN_188442_1</name>
</gene>
<keyword evidence="3" id="KW-1185">Reference proteome</keyword>
<dbReference type="AlphaFoldDB" id="A0A4Y2G1Y0"/>
<protein>
    <submittedName>
        <fullName evidence="2">Uncharacterized protein</fullName>
    </submittedName>
</protein>
<dbReference type="Proteomes" id="UP000499080">
    <property type="component" value="Unassembled WGS sequence"/>
</dbReference>
<evidence type="ECO:0000313" key="2">
    <source>
        <dbReference type="EMBL" id="GBM47730.1"/>
    </source>
</evidence>
<organism evidence="2 3">
    <name type="scientific">Araneus ventricosus</name>
    <name type="common">Orbweaver spider</name>
    <name type="synonym">Epeira ventricosa</name>
    <dbReference type="NCBI Taxonomy" id="182803"/>
    <lineage>
        <taxon>Eukaryota</taxon>
        <taxon>Metazoa</taxon>
        <taxon>Ecdysozoa</taxon>
        <taxon>Arthropoda</taxon>
        <taxon>Chelicerata</taxon>
        <taxon>Arachnida</taxon>
        <taxon>Araneae</taxon>
        <taxon>Araneomorphae</taxon>
        <taxon>Entelegynae</taxon>
        <taxon>Araneoidea</taxon>
        <taxon>Araneidae</taxon>
        <taxon>Araneus</taxon>
    </lineage>
</organism>
<feature type="region of interest" description="Disordered" evidence="1">
    <location>
        <begin position="103"/>
        <end position="134"/>
    </location>
</feature>